<proteinExistence type="predicted"/>
<comment type="caution">
    <text evidence="1">The sequence shown here is derived from an EMBL/GenBank/DDBJ whole genome shotgun (WGS) entry which is preliminary data.</text>
</comment>
<evidence type="ECO:0008006" key="3">
    <source>
        <dbReference type="Google" id="ProtNLM"/>
    </source>
</evidence>
<dbReference type="Proteomes" id="UP000653343">
    <property type="component" value="Unassembled WGS sequence"/>
</dbReference>
<accession>A0ABQ2Y2A0</accession>
<name>A0ABQ2Y2A0_9BURK</name>
<evidence type="ECO:0000313" key="1">
    <source>
        <dbReference type="EMBL" id="GGX52102.1"/>
    </source>
</evidence>
<evidence type="ECO:0000313" key="2">
    <source>
        <dbReference type="Proteomes" id="UP000653343"/>
    </source>
</evidence>
<sequence length="58" mass="6942">MQEAYREKKIREEQERSLVKIENEEIEASLTKRDKLDYVSFEDFDLSIQLKNFGASKD</sequence>
<organism evidence="1 2">
    <name type="scientific">Undibacterium squillarum</name>
    <dbReference type="NCBI Taxonomy" id="1131567"/>
    <lineage>
        <taxon>Bacteria</taxon>
        <taxon>Pseudomonadati</taxon>
        <taxon>Pseudomonadota</taxon>
        <taxon>Betaproteobacteria</taxon>
        <taxon>Burkholderiales</taxon>
        <taxon>Oxalobacteraceae</taxon>
        <taxon>Undibacterium</taxon>
    </lineage>
</organism>
<reference evidence="2" key="1">
    <citation type="journal article" date="2019" name="Int. J. Syst. Evol. Microbiol.">
        <title>The Global Catalogue of Microorganisms (GCM) 10K type strain sequencing project: providing services to taxonomists for standard genome sequencing and annotation.</title>
        <authorList>
            <consortium name="The Broad Institute Genomics Platform"/>
            <consortium name="The Broad Institute Genome Sequencing Center for Infectious Disease"/>
            <person name="Wu L."/>
            <person name="Ma J."/>
        </authorList>
    </citation>
    <scope>NUCLEOTIDE SEQUENCE [LARGE SCALE GENOMIC DNA]</scope>
    <source>
        <strain evidence="2">KCTC 23917</strain>
    </source>
</reference>
<gene>
    <name evidence="1" type="ORF">GCM10010946_33410</name>
</gene>
<protein>
    <recommendedName>
        <fullName evidence="3">Transposase</fullName>
    </recommendedName>
</protein>
<keyword evidence="2" id="KW-1185">Reference proteome</keyword>
<dbReference type="EMBL" id="BMYU01000011">
    <property type="protein sequence ID" value="GGX52102.1"/>
    <property type="molecule type" value="Genomic_DNA"/>
</dbReference>